<evidence type="ECO:0000256" key="3">
    <source>
        <dbReference type="ARBA" id="ARBA00004947"/>
    </source>
</evidence>
<dbReference type="OrthoDB" id="9801785at2"/>
<evidence type="ECO:0000256" key="9">
    <source>
        <dbReference type="ARBA" id="ARBA00023235"/>
    </source>
</evidence>
<evidence type="ECO:0000256" key="5">
    <source>
        <dbReference type="ARBA" id="ARBA00013189"/>
    </source>
</evidence>
<sequence length="339" mass="36003">MKLLVTGGAGYIGSHTTLALLRSGHDVVIVDDLSNSSREAVVRVGELAGREPVFIEANIGDAARLASVFAEHRPDAVIHFAGRKAVGESTQLPLLYYRENVAATVTLLETMAEFGCKRIVFSSSATVYGASEPPFTEDSPTGATNPYGRTKHMIEQILSDAAAADDELAVGVLRYFNPIGADASGRIGEDPQGIPNNLVPFIAQVAAGRRPELVVFGNDYDTVDGTGVRDYVHVVDLAAGHLAALEYLSGRPGFHVWNLGTGRGTSVLELVAAYEAASGIAIPYRIAPRRPGDVAVNYADPAKAQRELGWTAVKGIDEMCADTHRWQSANPNGYARSAG</sequence>
<evidence type="ECO:0000259" key="11">
    <source>
        <dbReference type="Pfam" id="PF01370"/>
    </source>
</evidence>
<dbReference type="GO" id="GO:0003978">
    <property type="term" value="F:UDP-glucose 4-epimerase activity"/>
    <property type="evidence" value="ECO:0007669"/>
    <property type="project" value="UniProtKB-UniRule"/>
</dbReference>
<protein>
    <recommendedName>
        <fullName evidence="6 10">UDP-glucose 4-epimerase</fullName>
        <ecNumber evidence="5 10">5.1.3.2</ecNumber>
    </recommendedName>
</protein>
<evidence type="ECO:0000256" key="10">
    <source>
        <dbReference type="RuleBase" id="RU366046"/>
    </source>
</evidence>
<comment type="subunit">
    <text evidence="10">Homodimer.</text>
</comment>
<dbReference type="Proteomes" id="UP000291933">
    <property type="component" value="Unassembled WGS sequence"/>
</dbReference>
<dbReference type="GO" id="GO:0005829">
    <property type="term" value="C:cytosol"/>
    <property type="evidence" value="ECO:0007669"/>
    <property type="project" value="TreeGrafter"/>
</dbReference>
<keyword evidence="10" id="KW-0119">Carbohydrate metabolism</keyword>
<name>A0A4Q9KLS5_PROTD</name>
<dbReference type="PANTHER" id="PTHR43725">
    <property type="entry name" value="UDP-GLUCOSE 4-EPIMERASE"/>
    <property type="match status" value="1"/>
</dbReference>
<dbReference type="EC" id="5.1.3.2" evidence="5 10"/>
<comment type="pathway">
    <text evidence="3 10">Carbohydrate metabolism; galactose metabolism.</text>
</comment>
<evidence type="ECO:0000256" key="7">
    <source>
        <dbReference type="ARBA" id="ARBA00023027"/>
    </source>
</evidence>
<dbReference type="InterPro" id="IPR005886">
    <property type="entry name" value="UDP_G4E"/>
</dbReference>
<evidence type="ECO:0000256" key="1">
    <source>
        <dbReference type="ARBA" id="ARBA00000083"/>
    </source>
</evidence>
<comment type="similarity">
    <text evidence="4 10">Belongs to the NAD(P)-dependent epimerase/dehydratase family.</text>
</comment>
<comment type="catalytic activity">
    <reaction evidence="1 10">
        <text>UDP-alpha-D-glucose = UDP-alpha-D-galactose</text>
        <dbReference type="Rhea" id="RHEA:22168"/>
        <dbReference type="ChEBI" id="CHEBI:58885"/>
        <dbReference type="ChEBI" id="CHEBI:66914"/>
        <dbReference type="EC" id="5.1.3.2"/>
    </reaction>
</comment>
<dbReference type="CDD" id="cd05247">
    <property type="entry name" value="UDP_G4E_1_SDR_e"/>
    <property type="match status" value="1"/>
</dbReference>
<keyword evidence="7 10" id="KW-0520">NAD</keyword>
<dbReference type="NCBIfam" id="TIGR01179">
    <property type="entry name" value="galE"/>
    <property type="match status" value="1"/>
</dbReference>
<evidence type="ECO:0000256" key="4">
    <source>
        <dbReference type="ARBA" id="ARBA00007637"/>
    </source>
</evidence>
<reference evidence="12 13" key="1">
    <citation type="submission" date="2019-01" db="EMBL/GenBank/DDBJ databases">
        <title>Lactibacter flavus gen. nov., sp. nov., a novel bacterium of the family Propionibacteriaceae isolated from raw milk and dairy products.</title>
        <authorList>
            <person name="Huptas C."/>
            <person name="Wenning M."/>
            <person name="Breitenwieser F."/>
            <person name="Doll E."/>
            <person name="Von Neubeck M."/>
            <person name="Busse H.-J."/>
            <person name="Scherer S."/>
        </authorList>
    </citation>
    <scope>NUCLEOTIDE SEQUENCE [LARGE SCALE GENOMIC DNA]</scope>
    <source>
        <strain evidence="12 13">DSM 22130</strain>
    </source>
</reference>
<dbReference type="InterPro" id="IPR001509">
    <property type="entry name" value="Epimerase_deHydtase"/>
</dbReference>
<dbReference type="Pfam" id="PF01370">
    <property type="entry name" value="Epimerase"/>
    <property type="match status" value="1"/>
</dbReference>
<dbReference type="GO" id="GO:0006012">
    <property type="term" value="P:galactose metabolic process"/>
    <property type="evidence" value="ECO:0007669"/>
    <property type="project" value="UniProtKB-UniPathway"/>
</dbReference>
<evidence type="ECO:0000256" key="6">
    <source>
        <dbReference type="ARBA" id="ARBA00018569"/>
    </source>
</evidence>
<dbReference type="Gene3D" id="3.90.25.10">
    <property type="entry name" value="UDP-galactose 4-epimerase, domain 1"/>
    <property type="match status" value="1"/>
</dbReference>
<dbReference type="SUPFAM" id="SSF51735">
    <property type="entry name" value="NAD(P)-binding Rossmann-fold domains"/>
    <property type="match status" value="1"/>
</dbReference>
<dbReference type="InterPro" id="IPR036291">
    <property type="entry name" value="NAD(P)-bd_dom_sf"/>
</dbReference>
<evidence type="ECO:0000256" key="2">
    <source>
        <dbReference type="ARBA" id="ARBA00001911"/>
    </source>
</evidence>
<evidence type="ECO:0000313" key="12">
    <source>
        <dbReference type="EMBL" id="TBT95462.1"/>
    </source>
</evidence>
<dbReference type="EMBL" id="SDMR01000004">
    <property type="protein sequence ID" value="TBT95462.1"/>
    <property type="molecule type" value="Genomic_DNA"/>
</dbReference>
<dbReference type="AlphaFoldDB" id="A0A4Q9KLS5"/>
<comment type="caution">
    <text evidence="12">The sequence shown here is derived from an EMBL/GenBank/DDBJ whole genome shotgun (WGS) entry which is preliminary data.</text>
</comment>
<dbReference type="UniPathway" id="UPA00214"/>
<dbReference type="PANTHER" id="PTHR43725:SF47">
    <property type="entry name" value="UDP-GLUCOSE 4-EPIMERASE"/>
    <property type="match status" value="1"/>
</dbReference>
<gene>
    <name evidence="12" type="primary">galE</name>
    <name evidence="12" type="ORF">ET996_05005</name>
</gene>
<evidence type="ECO:0000256" key="8">
    <source>
        <dbReference type="ARBA" id="ARBA00023144"/>
    </source>
</evidence>
<dbReference type="PRINTS" id="PR01713">
    <property type="entry name" value="NUCEPIMERASE"/>
</dbReference>
<evidence type="ECO:0000313" key="13">
    <source>
        <dbReference type="Proteomes" id="UP000291933"/>
    </source>
</evidence>
<keyword evidence="13" id="KW-1185">Reference proteome</keyword>
<feature type="domain" description="NAD-dependent epimerase/dehydratase" evidence="11">
    <location>
        <begin position="4"/>
        <end position="260"/>
    </location>
</feature>
<dbReference type="Gene3D" id="3.40.50.720">
    <property type="entry name" value="NAD(P)-binding Rossmann-like Domain"/>
    <property type="match status" value="1"/>
</dbReference>
<comment type="cofactor">
    <cofactor evidence="2 10">
        <name>NAD(+)</name>
        <dbReference type="ChEBI" id="CHEBI:57540"/>
    </cofactor>
</comment>
<dbReference type="NCBIfam" id="NF007956">
    <property type="entry name" value="PRK10675.1"/>
    <property type="match status" value="1"/>
</dbReference>
<dbReference type="RefSeq" id="WP_131171455.1">
    <property type="nucleotide sequence ID" value="NZ_FXTL01000004.1"/>
</dbReference>
<organism evidence="12 13">
    <name type="scientific">Propioniciclava tarda</name>
    <dbReference type="NCBI Taxonomy" id="433330"/>
    <lineage>
        <taxon>Bacteria</taxon>
        <taxon>Bacillati</taxon>
        <taxon>Actinomycetota</taxon>
        <taxon>Actinomycetes</taxon>
        <taxon>Propionibacteriales</taxon>
        <taxon>Propionibacteriaceae</taxon>
        <taxon>Propioniciclava</taxon>
    </lineage>
</organism>
<keyword evidence="9 10" id="KW-0413">Isomerase</keyword>
<keyword evidence="8" id="KW-0299">Galactose metabolism</keyword>
<proteinExistence type="inferred from homology"/>
<accession>A0A4Q9KLS5</accession>